<sequence length="58" mass="6405">FFLVDYSTYSQAAAQQGYSAYAPQPAQGYAQTTQVKHGEGAGIPGNFLEKSRFSRRTR</sequence>
<gene>
    <name evidence="2" type="primary">Ewsr1_1</name>
    <name evidence="2" type="ORF">POSRUF_R14154</name>
</gene>
<reference evidence="2 3" key="1">
    <citation type="submission" date="2019-09" db="EMBL/GenBank/DDBJ databases">
        <title>Bird 10,000 Genomes (B10K) Project - Family phase.</title>
        <authorList>
            <person name="Zhang G."/>
        </authorList>
    </citation>
    <scope>NUCLEOTIDE SEQUENCE [LARGE SCALE GENOMIC DNA]</scope>
    <source>
        <strain evidence="2">B10K-DU-002-71</strain>
        <tissue evidence="2">Muscle</tissue>
    </source>
</reference>
<dbReference type="AlphaFoldDB" id="A0A7L2TCK3"/>
<protein>
    <submittedName>
        <fullName evidence="2">EWS protein</fullName>
    </submittedName>
</protein>
<organism evidence="2 3">
    <name type="scientific">Pomatostomus ruficeps</name>
    <name type="common">Chestnut-crowned babbler</name>
    <dbReference type="NCBI Taxonomy" id="9176"/>
    <lineage>
        <taxon>Eukaryota</taxon>
        <taxon>Metazoa</taxon>
        <taxon>Chordata</taxon>
        <taxon>Craniata</taxon>
        <taxon>Vertebrata</taxon>
        <taxon>Euteleostomi</taxon>
        <taxon>Archelosauria</taxon>
        <taxon>Archosauria</taxon>
        <taxon>Dinosauria</taxon>
        <taxon>Saurischia</taxon>
        <taxon>Theropoda</taxon>
        <taxon>Coelurosauria</taxon>
        <taxon>Aves</taxon>
        <taxon>Neognathae</taxon>
        <taxon>Neoaves</taxon>
        <taxon>Telluraves</taxon>
        <taxon>Australaves</taxon>
        <taxon>Passeriformes</taxon>
        <taxon>Sylvioidea</taxon>
        <taxon>Timaliidae</taxon>
        <taxon>Pomatostomus</taxon>
    </lineage>
</organism>
<name>A0A7L2TCK3_POMRU</name>
<evidence type="ECO:0000313" key="2">
    <source>
        <dbReference type="EMBL" id="NXS31622.1"/>
    </source>
</evidence>
<feature type="region of interest" description="Disordered" evidence="1">
    <location>
        <begin position="36"/>
        <end position="58"/>
    </location>
</feature>
<accession>A0A7L2TCK3</accession>
<proteinExistence type="predicted"/>
<comment type="caution">
    <text evidence="2">The sequence shown here is derived from an EMBL/GenBank/DDBJ whole genome shotgun (WGS) entry which is preliminary data.</text>
</comment>
<feature type="non-terminal residue" evidence="2">
    <location>
        <position position="58"/>
    </location>
</feature>
<dbReference type="Proteomes" id="UP000583496">
    <property type="component" value="Unassembled WGS sequence"/>
</dbReference>
<dbReference type="EMBL" id="VYZT01029799">
    <property type="protein sequence ID" value="NXS31622.1"/>
    <property type="molecule type" value="Genomic_DNA"/>
</dbReference>
<evidence type="ECO:0000313" key="3">
    <source>
        <dbReference type="Proteomes" id="UP000583496"/>
    </source>
</evidence>
<keyword evidence="3" id="KW-1185">Reference proteome</keyword>
<feature type="non-terminal residue" evidence="2">
    <location>
        <position position="1"/>
    </location>
</feature>
<evidence type="ECO:0000256" key="1">
    <source>
        <dbReference type="SAM" id="MobiDB-lite"/>
    </source>
</evidence>